<evidence type="ECO:0000256" key="18">
    <source>
        <dbReference type="ARBA" id="ARBA00048679"/>
    </source>
</evidence>
<evidence type="ECO:0000256" key="4">
    <source>
        <dbReference type="ARBA" id="ARBA00022553"/>
    </source>
</evidence>
<dbReference type="SMART" id="SM00220">
    <property type="entry name" value="S_TKc"/>
    <property type="match status" value="1"/>
</dbReference>
<keyword evidence="12 21" id="KW-1133">Transmembrane helix</keyword>
<keyword evidence="14" id="KW-1015">Disulfide bond</keyword>
<evidence type="ECO:0000256" key="15">
    <source>
        <dbReference type="ARBA" id="ARBA00023170"/>
    </source>
</evidence>
<dbReference type="Pfam" id="PF00954">
    <property type="entry name" value="S_locus_glycop"/>
    <property type="match status" value="1"/>
</dbReference>
<keyword evidence="4" id="KW-0597">Phosphoprotein</keyword>
<evidence type="ECO:0000256" key="19">
    <source>
        <dbReference type="PIRNR" id="PIRNR000641"/>
    </source>
</evidence>
<evidence type="ECO:0000259" key="24">
    <source>
        <dbReference type="PROSITE" id="PS50927"/>
    </source>
</evidence>
<dbReference type="InterPro" id="IPR000742">
    <property type="entry name" value="EGF"/>
</dbReference>
<dbReference type="GO" id="GO:0004674">
    <property type="term" value="F:protein serine/threonine kinase activity"/>
    <property type="evidence" value="ECO:0007669"/>
    <property type="project" value="UniProtKB-KW"/>
</dbReference>
<dbReference type="EMBL" id="BTGU01000120">
    <property type="protein sequence ID" value="GMN61950.1"/>
    <property type="molecule type" value="Genomic_DNA"/>
</dbReference>
<dbReference type="FunFam" id="2.90.10.10:FF:000001">
    <property type="entry name" value="G-type lectin S-receptor-like serine/threonine-protein kinase"/>
    <property type="match status" value="1"/>
</dbReference>
<evidence type="ECO:0000256" key="1">
    <source>
        <dbReference type="ARBA" id="ARBA00004251"/>
    </source>
</evidence>
<dbReference type="PANTHER" id="PTHR32444">
    <property type="entry name" value="BULB-TYPE LECTIN DOMAIN-CONTAINING PROTEIN"/>
    <property type="match status" value="1"/>
</dbReference>
<dbReference type="Pfam" id="PF08276">
    <property type="entry name" value="PAN_2"/>
    <property type="match status" value="1"/>
</dbReference>
<evidence type="ECO:0000256" key="6">
    <source>
        <dbReference type="ARBA" id="ARBA00022692"/>
    </source>
</evidence>
<evidence type="ECO:0000256" key="13">
    <source>
        <dbReference type="ARBA" id="ARBA00023136"/>
    </source>
</evidence>
<keyword evidence="11 19" id="KW-0067">ATP-binding</keyword>
<dbReference type="Gene3D" id="1.10.510.10">
    <property type="entry name" value="Transferase(Phosphotransferase) domain 1"/>
    <property type="match status" value="1"/>
</dbReference>
<organism evidence="26 27">
    <name type="scientific">Ficus carica</name>
    <name type="common">Common fig</name>
    <dbReference type="NCBI Taxonomy" id="3494"/>
    <lineage>
        <taxon>Eukaryota</taxon>
        <taxon>Viridiplantae</taxon>
        <taxon>Streptophyta</taxon>
        <taxon>Embryophyta</taxon>
        <taxon>Tracheophyta</taxon>
        <taxon>Spermatophyta</taxon>
        <taxon>Magnoliopsida</taxon>
        <taxon>eudicotyledons</taxon>
        <taxon>Gunneridae</taxon>
        <taxon>Pentapetalae</taxon>
        <taxon>rosids</taxon>
        <taxon>fabids</taxon>
        <taxon>Rosales</taxon>
        <taxon>Moraceae</taxon>
        <taxon>Ficeae</taxon>
        <taxon>Ficus</taxon>
    </lineage>
</organism>
<evidence type="ECO:0000256" key="3">
    <source>
        <dbReference type="ARBA" id="ARBA00022527"/>
    </source>
</evidence>
<dbReference type="SMART" id="SM00473">
    <property type="entry name" value="PAN_AP"/>
    <property type="match status" value="1"/>
</dbReference>
<keyword evidence="8" id="KW-0430">Lectin</keyword>
<dbReference type="InterPro" id="IPR008271">
    <property type="entry name" value="Ser/Thr_kinase_AS"/>
</dbReference>
<evidence type="ECO:0000256" key="11">
    <source>
        <dbReference type="ARBA" id="ARBA00022840"/>
    </source>
</evidence>
<dbReference type="CDD" id="cd01098">
    <property type="entry name" value="PAN_AP_plant"/>
    <property type="match status" value="1"/>
</dbReference>
<dbReference type="SMART" id="SM00108">
    <property type="entry name" value="B_lectin"/>
    <property type="match status" value="1"/>
</dbReference>
<dbReference type="InterPro" id="IPR011009">
    <property type="entry name" value="Kinase-like_dom_sf"/>
</dbReference>
<dbReference type="CDD" id="cd14066">
    <property type="entry name" value="STKc_IRAK"/>
    <property type="match status" value="1"/>
</dbReference>
<dbReference type="SUPFAM" id="SSF56112">
    <property type="entry name" value="Protein kinase-like (PK-like)"/>
    <property type="match status" value="1"/>
</dbReference>
<dbReference type="InterPro" id="IPR001480">
    <property type="entry name" value="Bulb-type_lectin_dom"/>
</dbReference>
<keyword evidence="13 21" id="KW-0472">Membrane</keyword>
<evidence type="ECO:0000313" key="26">
    <source>
        <dbReference type="EMBL" id="GMN61950.1"/>
    </source>
</evidence>
<dbReference type="InterPro" id="IPR000719">
    <property type="entry name" value="Prot_kinase_dom"/>
</dbReference>
<dbReference type="PROSITE" id="PS50026">
    <property type="entry name" value="EGF_3"/>
    <property type="match status" value="1"/>
</dbReference>
<dbReference type="Pfam" id="PF01453">
    <property type="entry name" value="B_lectin"/>
    <property type="match status" value="1"/>
</dbReference>
<keyword evidence="2" id="KW-1003">Cell membrane</keyword>
<dbReference type="PROSITE" id="PS00108">
    <property type="entry name" value="PROTEIN_KINASE_ST"/>
    <property type="match status" value="1"/>
</dbReference>
<accession>A0AA88DUE0</accession>
<dbReference type="PROSITE" id="PS50011">
    <property type="entry name" value="PROTEIN_KINASE_DOM"/>
    <property type="match status" value="1"/>
</dbReference>
<dbReference type="Pfam" id="PF07714">
    <property type="entry name" value="PK_Tyr_Ser-Thr"/>
    <property type="match status" value="1"/>
</dbReference>
<dbReference type="PROSITE" id="PS50948">
    <property type="entry name" value="PAN"/>
    <property type="match status" value="1"/>
</dbReference>
<evidence type="ECO:0000256" key="12">
    <source>
        <dbReference type="ARBA" id="ARBA00022989"/>
    </source>
</evidence>
<evidence type="ECO:0000256" key="7">
    <source>
        <dbReference type="ARBA" id="ARBA00022729"/>
    </source>
</evidence>
<evidence type="ECO:0000256" key="5">
    <source>
        <dbReference type="ARBA" id="ARBA00022679"/>
    </source>
</evidence>
<dbReference type="EC" id="2.7.11.1" evidence="19"/>
<dbReference type="InterPro" id="IPR003609">
    <property type="entry name" value="Pan_app"/>
</dbReference>
<feature type="domain" description="Apple" evidence="25">
    <location>
        <begin position="344"/>
        <end position="427"/>
    </location>
</feature>
<keyword evidence="16" id="KW-0325">Glycoprotein</keyword>
<dbReference type="GO" id="GO:0048544">
    <property type="term" value="P:recognition of pollen"/>
    <property type="evidence" value="ECO:0007669"/>
    <property type="project" value="InterPro"/>
</dbReference>
<feature type="domain" description="Bulb-type lectin" evidence="24">
    <location>
        <begin position="24"/>
        <end position="145"/>
    </location>
</feature>
<evidence type="ECO:0000256" key="9">
    <source>
        <dbReference type="ARBA" id="ARBA00022741"/>
    </source>
</evidence>
<protein>
    <recommendedName>
        <fullName evidence="19">Receptor-like serine/threonine-protein kinase</fullName>
        <ecNumber evidence="19">2.7.11.1</ecNumber>
    </recommendedName>
</protein>
<dbReference type="PANTHER" id="PTHR32444:SF234">
    <property type="entry name" value="RECEPTOR-LIKE SERINE_THREONINE-PROTEIN KINASE"/>
    <property type="match status" value="1"/>
</dbReference>
<dbReference type="FunFam" id="3.50.4.10:FF:000002">
    <property type="entry name" value="G-type lectin S-receptor-like serine/threonine-protein kinase"/>
    <property type="match status" value="1"/>
</dbReference>
<keyword evidence="10 19" id="KW-0418">Kinase</keyword>
<proteinExistence type="inferred from homology"/>
<name>A0AA88DUE0_FICCA</name>
<dbReference type="Proteomes" id="UP001187192">
    <property type="component" value="Unassembled WGS sequence"/>
</dbReference>
<comment type="subcellular location">
    <subcellularLocation>
        <location evidence="1">Cell membrane</location>
        <topology evidence="1">Single-pass type I membrane protein</topology>
    </subcellularLocation>
</comment>
<dbReference type="InterPro" id="IPR036426">
    <property type="entry name" value="Bulb-type_lectin_dom_sf"/>
</dbReference>
<keyword evidence="27" id="KW-1185">Reference proteome</keyword>
<evidence type="ECO:0000256" key="8">
    <source>
        <dbReference type="ARBA" id="ARBA00022734"/>
    </source>
</evidence>
<evidence type="ECO:0000256" key="20">
    <source>
        <dbReference type="PROSITE-ProRule" id="PRU00076"/>
    </source>
</evidence>
<evidence type="ECO:0000259" key="22">
    <source>
        <dbReference type="PROSITE" id="PS50011"/>
    </source>
</evidence>
<dbReference type="InterPro" id="IPR000858">
    <property type="entry name" value="S_locus_glycoprot_dom"/>
</dbReference>
<dbReference type="Gene3D" id="3.30.200.20">
    <property type="entry name" value="Phosphorylase Kinase, domain 1"/>
    <property type="match status" value="1"/>
</dbReference>
<dbReference type="InterPro" id="IPR001245">
    <property type="entry name" value="Ser-Thr/Tyr_kinase_cat_dom"/>
</dbReference>
<keyword evidence="20" id="KW-0245">EGF-like domain</keyword>
<evidence type="ECO:0000256" key="2">
    <source>
        <dbReference type="ARBA" id="ARBA00022475"/>
    </source>
</evidence>
<evidence type="ECO:0000259" key="23">
    <source>
        <dbReference type="PROSITE" id="PS50026"/>
    </source>
</evidence>
<dbReference type="GO" id="GO:0005886">
    <property type="term" value="C:plasma membrane"/>
    <property type="evidence" value="ECO:0007669"/>
    <property type="project" value="UniProtKB-SubCell"/>
</dbReference>
<evidence type="ECO:0000313" key="27">
    <source>
        <dbReference type="Proteomes" id="UP001187192"/>
    </source>
</evidence>
<reference evidence="26" key="1">
    <citation type="submission" date="2023-07" db="EMBL/GenBank/DDBJ databases">
        <title>draft genome sequence of fig (Ficus carica).</title>
        <authorList>
            <person name="Takahashi T."/>
            <person name="Nishimura K."/>
        </authorList>
    </citation>
    <scope>NUCLEOTIDE SEQUENCE</scope>
</reference>
<dbReference type="PROSITE" id="PS50927">
    <property type="entry name" value="BULB_LECTIN"/>
    <property type="match status" value="1"/>
</dbReference>
<dbReference type="Gene3D" id="2.90.10.10">
    <property type="entry name" value="Bulb-type lectin domain"/>
    <property type="match status" value="1"/>
</dbReference>
<evidence type="ECO:0000256" key="21">
    <source>
        <dbReference type="SAM" id="Phobius"/>
    </source>
</evidence>
<comment type="caution">
    <text evidence="26">The sequence shown here is derived from an EMBL/GenBank/DDBJ whole genome shotgun (WGS) entry which is preliminary data.</text>
</comment>
<feature type="domain" description="Protein kinase" evidence="22">
    <location>
        <begin position="499"/>
        <end position="776"/>
    </location>
</feature>
<evidence type="ECO:0000256" key="14">
    <source>
        <dbReference type="ARBA" id="ARBA00023157"/>
    </source>
</evidence>
<dbReference type="FunFam" id="3.30.200.20:FF:000330">
    <property type="entry name" value="G-type lectin S-receptor-like serine/threonine-protein kinase At4g03230"/>
    <property type="match status" value="1"/>
</dbReference>
<sequence>MAVFSSLSINSAFMFLFFIFSFGIDSNGIFQSIGNGKTLVSSGGRFELGFFSPGNSKNRYLGIWYKNIPIQTVVWVANRCDPIPDSSGLLTMNTTGNLVLLYRNESVVWSTSLLKQARKPIAQLLDSGNLVLRDGEDRNSTREIFLWQSFDHPTDTLLPGMKFGWDLRTGLNRRLSAWKTAEDPCLGDFSYAFEIGRHTYHEAYLYKGTEKYYRAGPWNGIGFSGSPELRPNLLFKFDFVDNEDELYYMYSLTNDSIITRIVLNQTTTSRERHTWIESDQNWRLYSSAPRDHCDDYGLCGTNGNCIITENPVCQCLKGFKPKSQEKWNFMDWSEGCVRNTPLNCLDRERNGFEKFAGIKLPAALHSWVNKSMNTKECREKCLSNCSCMAYSNSDIRGQGSGCILWFGDLIDVRKFPLGGQDLYIRMPASELGEKAKQKMRVVILVAIVGAVSGMLLLLGFCIWKRTGFKEEDNNEDQGVGLDQLPLFDLSTIMIATDNFSVSNKLGQGGFGPVYKGKLEDGQEIAVKRLSNCSGQGVNEFKNEVVLISKLQHRNLVKLLGYCIHREEKLLIYEYMPNKSLDFFIFDQMQGMQLNWPKRFQIICGIARGLLYLHQDSRLRIVHRDLKTNNVLLDDEMNPKISDFGMARTFGGDQIEGNTNIIVGTYGYMAPEYAYNGLFSTKSDIFSFGVMVLEIVSGKRSRCLHPQLDGLTLTGHAWKLMNEGREIEMLDSSLRDSHSSSEVLRCIHVGLLCVQQRTADRPNMSSVVVMLGSESVLPQPKKPGYFMETDPPQGCHDSSPSNKFTISVLEAR</sequence>
<keyword evidence="15" id="KW-0675">Receptor</keyword>
<keyword evidence="9 19" id="KW-0547">Nucleotide-binding</keyword>
<comment type="catalytic activity">
    <reaction evidence="17 19">
        <text>L-threonyl-[protein] + ATP = O-phospho-L-threonyl-[protein] + ADP + H(+)</text>
        <dbReference type="Rhea" id="RHEA:46608"/>
        <dbReference type="Rhea" id="RHEA-COMP:11060"/>
        <dbReference type="Rhea" id="RHEA-COMP:11605"/>
        <dbReference type="ChEBI" id="CHEBI:15378"/>
        <dbReference type="ChEBI" id="CHEBI:30013"/>
        <dbReference type="ChEBI" id="CHEBI:30616"/>
        <dbReference type="ChEBI" id="CHEBI:61977"/>
        <dbReference type="ChEBI" id="CHEBI:456216"/>
        <dbReference type="EC" id="2.7.11.1"/>
    </reaction>
</comment>
<dbReference type="GO" id="GO:0005524">
    <property type="term" value="F:ATP binding"/>
    <property type="evidence" value="ECO:0007669"/>
    <property type="project" value="UniProtKB-KW"/>
</dbReference>
<dbReference type="FunFam" id="1.10.510.10:FF:000060">
    <property type="entry name" value="G-type lectin S-receptor-like serine/threonine-protein kinase"/>
    <property type="match status" value="1"/>
</dbReference>
<comment type="caution">
    <text evidence="20">Lacks conserved residue(s) required for the propagation of feature annotation.</text>
</comment>
<feature type="transmembrane region" description="Helical" evidence="21">
    <location>
        <begin position="441"/>
        <end position="460"/>
    </location>
</feature>
<dbReference type="CDD" id="cd00028">
    <property type="entry name" value="B_lectin"/>
    <property type="match status" value="1"/>
</dbReference>
<keyword evidence="3 19" id="KW-0723">Serine/threonine-protein kinase</keyword>
<dbReference type="AlphaFoldDB" id="A0AA88DUE0"/>
<comment type="similarity">
    <text evidence="19">Belongs to the protein kinase superfamily. Ser/Thr protein kinase family.</text>
</comment>
<dbReference type="InterPro" id="IPR024171">
    <property type="entry name" value="SRK-like_kinase"/>
</dbReference>
<gene>
    <name evidence="26" type="ORF">TIFTF001_031032</name>
</gene>
<keyword evidence="6 21" id="KW-0812">Transmembrane</keyword>
<dbReference type="SUPFAM" id="SSF51110">
    <property type="entry name" value="alpha-D-mannose-specific plant lectins"/>
    <property type="match status" value="1"/>
</dbReference>
<dbReference type="PIRSF" id="PIRSF000641">
    <property type="entry name" value="SRK"/>
    <property type="match status" value="1"/>
</dbReference>
<keyword evidence="7" id="KW-0732">Signal</keyword>
<comment type="catalytic activity">
    <reaction evidence="18 19">
        <text>L-seryl-[protein] + ATP = O-phospho-L-seryl-[protein] + ADP + H(+)</text>
        <dbReference type="Rhea" id="RHEA:17989"/>
        <dbReference type="Rhea" id="RHEA-COMP:9863"/>
        <dbReference type="Rhea" id="RHEA-COMP:11604"/>
        <dbReference type="ChEBI" id="CHEBI:15378"/>
        <dbReference type="ChEBI" id="CHEBI:29999"/>
        <dbReference type="ChEBI" id="CHEBI:30616"/>
        <dbReference type="ChEBI" id="CHEBI:83421"/>
        <dbReference type="ChEBI" id="CHEBI:456216"/>
        <dbReference type="EC" id="2.7.11.1"/>
    </reaction>
</comment>
<evidence type="ECO:0000256" key="16">
    <source>
        <dbReference type="ARBA" id="ARBA00023180"/>
    </source>
</evidence>
<feature type="domain" description="EGF-like" evidence="23">
    <location>
        <begin position="289"/>
        <end position="325"/>
    </location>
</feature>
<dbReference type="GO" id="GO:0030246">
    <property type="term" value="F:carbohydrate binding"/>
    <property type="evidence" value="ECO:0007669"/>
    <property type="project" value="UniProtKB-KW"/>
</dbReference>
<feature type="transmembrane region" description="Helical" evidence="21">
    <location>
        <begin position="6"/>
        <end position="24"/>
    </location>
</feature>
<evidence type="ECO:0000256" key="10">
    <source>
        <dbReference type="ARBA" id="ARBA00022777"/>
    </source>
</evidence>
<evidence type="ECO:0000256" key="17">
    <source>
        <dbReference type="ARBA" id="ARBA00047899"/>
    </source>
</evidence>
<keyword evidence="5 19" id="KW-0808">Transferase</keyword>
<evidence type="ECO:0000259" key="25">
    <source>
        <dbReference type="PROSITE" id="PS50948"/>
    </source>
</evidence>